<evidence type="ECO:0000259" key="3">
    <source>
        <dbReference type="PROSITE" id="PS50977"/>
    </source>
</evidence>
<dbReference type="InterPro" id="IPR001647">
    <property type="entry name" value="HTH_TetR"/>
</dbReference>
<dbReference type="GO" id="GO:0003700">
    <property type="term" value="F:DNA-binding transcription factor activity"/>
    <property type="evidence" value="ECO:0007669"/>
    <property type="project" value="TreeGrafter"/>
</dbReference>
<dbReference type="InterPro" id="IPR009057">
    <property type="entry name" value="Homeodomain-like_sf"/>
</dbReference>
<sequence length="77" mass="8263">MDGAADTRGRIVAAAERLFASGGEEATSLRAITRGAGVNVAAIHYHFGGRDGLLREVLDRYVGPLNRRRLALLDEAE</sequence>
<evidence type="ECO:0000256" key="2">
    <source>
        <dbReference type="PROSITE-ProRule" id="PRU00335"/>
    </source>
</evidence>
<proteinExistence type="predicted"/>
<keyword evidence="1 2" id="KW-0238">DNA-binding</keyword>
<feature type="non-terminal residue" evidence="4">
    <location>
        <position position="77"/>
    </location>
</feature>
<feature type="DNA-binding region" description="H-T-H motif" evidence="2">
    <location>
        <begin position="28"/>
        <end position="47"/>
    </location>
</feature>
<comment type="caution">
    <text evidence="4">The sequence shown here is derived from an EMBL/GenBank/DDBJ whole genome shotgun (WGS) entry which is preliminary data.</text>
</comment>
<dbReference type="Pfam" id="PF00440">
    <property type="entry name" value="TetR_N"/>
    <property type="match status" value="1"/>
</dbReference>
<dbReference type="EMBL" id="VCKW01000071">
    <property type="protein sequence ID" value="TMR00774.1"/>
    <property type="molecule type" value="Genomic_DNA"/>
</dbReference>
<dbReference type="PANTHER" id="PTHR30055:SF235">
    <property type="entry name" value="TRANSCRIPTIONAL REGULATORY PROTEIN"/>
    <property type="match status" value="1"/>
</dbReference>
<name>A0A5C4JC20_9ACTN</name>
<dbReference type="SUPFAM" id="SSF46689">
    <property type="entry name" value="Homeodomain-like"/>
    <property type="match status" value="1"/>
</dbReference>
<accession>A0A5C4JC20</accession>
<dbReference type="RefSeq" id="WP_138645940.1">
    <property type="nucleotide sequence ID" value="NZ_VCKW01000071.1"/>
</dbReference>
<evidence type="ECO:0000256" key="1">
    <source>
        <dbReference type="ARBA" id="ARBA00023125"/>
    </source>
</evidence>
<evidence type="ECO:0000313" key="5">
    <source>
        <dbReference type="Proteomes" id="UP000309174"/>
    </source>
</evidence>
<dbReference type="GO" id="GO:0000976">
    <property type="term" value="F:transcription cis-regulatory region binding"/>
    <property type="evidence" value="ECO:0007669"/>
    <property type="project" value="TreeGrafter"/>
</dbReference>
<dbReference type="OrthoDB" id="5242433at2"/>
<dbReference type="InterPro" id="IPR050109">
    <property type="entry name" value="HTH-type_TetR-like_transc_reg"/>
</dbReference>
<dbReference type="PROSITE" id="PS50977">
    <property type="entry name" value="HTH_TETR_2"/>
    <property type="match status" value="1"/>
</dbReference>
<organism evidence="4 5">
    <name type="scientific">Actinomadura soli</name>
    <dbReference type="NCBI Taxonomy" id="2508997"/>
    <lineage>
        <taxon>Bacteria</taxon>
        <taxon>Bacillati</taxon>
        <taxon>Actinomycetota</taxon>
        <taxon>Actinomycetes</taxon>
        <taxon>Streptosporangiales</taxon>
        <taxon>Thermomonosporaceae</taxon>
        <taxon>Actinomadura</taxon>
    </lineage>
</organism>
<dbReference type="PRINTS" id="PR00455">
    <property type="entry name" value="HTHTETR"/>
</dbReference>
<keyword evidence="5" id="KW-1185">Reference proteome</keyword>
<dbReference type="Proteomes" id="UP000309174">
    <property type="component" value="Unassembled WGS sequence"/>
</dbReference>
<feature type="domain" description="HTH tetR-type" evidence="3">
    <location>
        <begin position="5"/>
        <end position="65"/>
    </location>
</feature>
<dbReference type="Gene3D" id="1.10.357.10">
    <property type="entry name" value="Tetracycline Repressor, domain 2"/>
    <property type="match status" value="1"/>
</dbReference>
<gene>
    <name evidence="4" type="ORF">ETD83_16110</name>
</gene>
<dbReference type="PANTHER" id="PTHR30055">
    <property type="entry name" value="HTH-TYPE TRANSCRIPTIONAL REGULATOR RUTR"/>
    <property type="match status" value="1"/>
</dbReference>
<protein>
    <submittedName>
        <fullName evidence="4">Helix-turn-helix transcriptional regulator</fullName>
    </submittedName>
</protein>
<evidence type="ECO:0000313" key="4">
    <source>
        <dbReference type="EMBL" id="TMR00774.1"/>
    </source>
</evidence>
<dbReference type="AlphaFoldDB" id="A0A5C4JC20"/>
<reference evidence="4 5" key="1">
    <citation type="submission" date="2019-05" db="EMBL/GenBank/DDBJ databases">
        <title>Draft genome sequence of Actinomadura sp. 14C53.</title>
        <authorList>
            <person name="Saricaoglu S."/>
            <person name="Isik K."/>
        </authorList>
    </citation>
    <scope>NUCLEOTIDE SEQUENCE [LARGE SCALE GENOMIC DNA]</scope>
    <source>
        <strain evidence="4 5">14C53</strain>
    </source>
</reference>